<evidence type="ECO:0008006" key="5">
    <source>
        <dbReference type="Google" id="ProtNLM"/>
    </source>
</evidence>
<accession>A0AAW0I419</accession>
<dbReference type="Pfam" id="PF00022">
    <property type="entry name" value="Actin"/>
    <property type="match status" value="1"/>
</dbReference>
<gene>
    <name evidence="3" type="ORF">U0070_025605</name>
</gene>
<evidence type="ECO:0000313" key="3">
    <source>
        <dbReference type="EMBL" id="KAK7809196.1"/>
    </source>
</evidence>
<reference evidence="3 4" key="1">
    <citation type="journal article" date="2023" name="bioRxiv">
        <title>Conserved and derived expression patterns and positive selection on dental genes reveal complex evolutionary context of ever-growing rodent molars.</title>
        <authorList>
            <person name="Calamari Z.T."/>
            <person name="Song A."/>
            <person name="Cohen E."/>
            <person name="Akter M."/>
            <person name="Roy R.D."/>
            <person name="Hallikas O."/>
            <person name="Christensen M.M."/>
            <person name="Li P."/>
            <person name="Marangoni P."/>
            <person name="Jernvall J."/>
            <person name="Klein O.D."/>
        </authorList>
    </citation>
    <scope>NUCLEOTIDE SEQUENCE [LARGE SCALE GENOMIC DNA]</scope>
    <source>
        <strain evidence="3">V071</strain>
    </source>
</reference>
<dbReference type="PANTHER" id="PTHR11937">
    <property type="entry name" value="ACTIN"/>
    <property type="match status" value="1"/>
</dbReference>
<sequence>MLVLAGPFFFLHPGVKLSTLSSILTKSTCKMDVNGPKRMEPHRPLDLNPRSTPVQKNLLQEPYCVVGNKLPTKMSAVVIDMGSGTCKMGFAGQTQPNYIVTNVVGHHPKKQTTMGQPKVETFIGEAAQACQELTLMQPVRNGIVVNWEAAELIWRHILENDLRVATQDHPLLFTDPPFNPASNREKLVEVAFESLHAPAIYVASQSVLSVYANGRVNGLVVDTGHGVSYTVPVFQGYNLPGGIQRLDLAGHYLTTFLAEKILRSSLPLKKEDMDTMESIKHQYCYVATDFQKEQGRPDDKFRRCLKLPDGKMITVGKELFQCPELLFHPPETSGPSSLGLPRMVEQSLCTVPQELQAEMEQNVLLCGGSSLFPGFEGRFKAELLQCLSPDAYVVVAAQPNRNLSVWTGGSILASLCAFQSRWIQREQYEEQGPNIVHRKCS</sequence>
<comment type="caution">
    <text evidence="3">The sequence shown here is derived from an EMBL/GenBank/DDBJ whole genome shotgun (WGS) entry which is preliminary data.</text>
</comment>
<organism evidence="3 4">
    <name type="scientific">Myodes glareolus</name>
    <name type="common">Bank vole</name>
    <name type="synonym">Clethrionomys glareolus</name>
    <dbReference type="NCBI Taxonomy" id="447135"/>
    <lineage>
        <taxon>Eukaryota</taxon>
        <taxon>Metazoa</taxon>
        <taxon>Chordata</taxon>
        <taxon>Craniata</taxon>
        <taxon>Vertebrata</taxon>
        <taxon>Euteleostomi</taxon>
        <taxon>Mammalia</taxon>
        <taxon>Eutheria</taxon>
        <taxon>Euarchontoglires</taxon>
        <taxon>Glires</taxon>
        <taxon>Rodentia</taxon>
        <taxon>Myomorpha</taxon>
        <taxon>Muroidea</taxon>
        <taxon>Cricetidae</taxon>
        <taxon>Arvicolinae</taxon>
        <taxon>Myodes</taxon>
    </lineage>
</organism>
<evidence type="ECO:0000313" key="4">
    <source>
        <dbReference type="Proteomes" id="UP001488838"/>
    </source>
</evidence>
<dbReference type="SMART" id="SM00268">
    <property type="entry name" value="ACTIN"/>
    <property type="match status" value="1"/>
</dbReference>
<dbReference type="Gene3D" id="3.90.640.10">
    <property type="entry name" value="Actin, Chain A, domain 4"/>
    <property type="match status" value="1"/>
</dbReference>
<comment type="similarity">
    <text evidence="1 2">Belongs to the actin family.</text>
</comment>
<evidence type="ECO:0000256" key="2">
    <source>
        <dbReference type="RuleBase" id="RU000487"/>
    </source>
</evidence>
<dbReference type="Proteomes" id="UP001488838">
    <property type="component" value="Unassembled WGS sequence"/>
</dbReference>
<keyword evidence="4" id="KW-1185">Reference proteome</keyword>
<dbReference type="Gene3D" id="3.30.420.40">
    <property type="match status" value="2"/>
</dbReference>
<dbReference type="SUPFAM" id="SSF53067">
    <property type="entry name" value="Actin-like ATPase domain"/>
    <property type="match status" value="2"/>
</dbReference>
<name>A0AAW0I419_MYOGA</name>
<dbReference type="AlphaFoldDB" id="A0AAW0I419"/>
<dbReference type="EMBL" id="JBBHLL010000218">
    <property type="protein sequence ID" value="KAK7809196.1"/>
    <property type="molecule type" value="Genomic_DNA"/>
</dbReference>
<dbReference type="PRINTS" id="PR00190">
    <property type="entry name" value="ACTIN"/>
</dbReference>
<dbReference type="InterPro" id="IPR004000">
    <property type="entry name" value="Actin"/>
</dbReference>
<evidence type="ECO:0000256" key="1">
    <source>
        <dbReference type="ARBA" id="ARBA00006752"/>
    </source>
</evidence>
<proteinExistence type="inferred from homology"/>
<protein>
    <recommendedName>
        <fullName evidence="5">Actin-like protein 9</fullName>
    </recommendedName>
</protein>
<dbReference type="FunFam" id="3.30.420.40:FF:000050">
    <property type="entry name" value="Actin, alpha skeletal muscle"/>
    <property type="match status" value="1"/>
</dbReference>
<dbReference type="InterPro" id="IPR043129">
    <property type="entry name" value="ATPase_NBD"/>
</dbReference>